<name>M8BV32_AEGTA</name>
<dbReference type="PANTHER" id="PTHR33065">
    <property type="entry name" value="OS07G0486400 PROTEIN"/>
    <property type="match status" value="1"/>
</dbReference>
<organism evidence="3">
    <name type="scientific">Aegilops tauschii</name>
    <name type="common">Tausch's goatgrass</name>
    <name type="synonym">Aegilops squarrosa</name>
    <dbReference type="NCBI Taxonomy" id="37682"/>
    <lineage>
        <taxon>Eukaryota</taxon>
        <taxon>Viridiplantae</taxon>
        <taxon>Streptophyta</taxon>
        <taxon>Embryophyta</taxon>
        <taxon>Tracheophyta</taxon>
        <taxon>Spermatophyta</taxon>
        <taxon>Magnoliopsida</taxon>
        <taxon>Liliopsida</taxon>
        <taxon>Poales</taxon>
        <taxon>Poaceae</taxon>
        <taxon>BOP clade</taxon>
        <taxon>Pooideae</taxon>
        <taxon>Triticodae</taxon>
        <taxon>Triticeae</taxon>
        <taxon>Triticinae</taxon>
        <taxon>Aegilops</taxon>
    </lineage>
</organism>
<sequence>MYAARAGARADGQTSAEFDLGRQGTRETGGNPHVAVDLGYYRAALCSPRATDTSGRLCAAHGQPAIDSGNLKEEEEEDLDETGMSGREGRVAEEPVVYRERNAAAETNPGAEEVDYAEHEEEEKNPMRPGRTKLIVRPCPARDTWRYERKAAVVSFPTPRSQITIPIHFNLFTLPPGAEERRRGQRGREQQGRCSGASAIERAGRVAAAAGGAARQTTADRRAWAPANAEWNWGFVKLSEQDESGAETGFSIALRFVCPALISPMLFTHCTSGFMPVHAVPARTLQICSIKVTDVKHFEWPLQVYGVVAARDDVDEHRNPIFLCSRDDCQILNEADPFLYLTGPVRAIVSQKPIDIEIQLKVKGTTASQDRALASCVFYYDGDYYEATSSTIIIEKHSCTLELCAQQLKRSIQATIFGVHVVDYKSNPFEHGVRAVCSSLSQQHDTQDADESPSMEVVLLESKVGTKHAVKRGYLNLSRQVVSVNLSGRLKVLIQAYTPSGEIMTQGHMSLSCPKQATPVNMHVTLMASRWSLPLLSPFLFKMRSIS</sequence>
<evidence type="ECO:0000259" key="2">
    <source>
        <dbReference type="Pfam" id="PF20241"/>
    </source>
</evidence>
<dbReference type="InterPro" id="IPR046533">
    <property type="entry name" value="DUF6598"/>
</dbReference>
<accession>M8BV32</accession>
<evidence type="ECO:0000313" key="3">
    <source>
        <dbReference type="EnsemblPlants" id="EMT10674"/>
    </source>
</evidence>
<feature type="compositionally biased region" description="Basic and acidic residues" evidence="1">
    <location>
        <begin position="87"/>
        <end position="103"/>
    </location>
</feature>
<feature type="domain" description="DUF6598" evidence="2">
    <location>
        <begin position="284"/>
        <end position="515"/>
    </location>
</feature>
<dbReference type="EnsemblPlants" id="EMT10674">
    <property type="protein sequence ID" value="EMT10674"/>
    <property type="gene ID" value="F775_00383"/>
</dbReference>
<dbReference type="PANTHER" id="PTHR33065:SF183">
    <property type="entry name" value="DUF6598 DOMAIN-CONTAINING PROTEIN"/>
    <property type="match status" value="1"/>
</dbReference>
<protein>
    <recommendedName>
        <fullName evidence="2">DUF6598 domain-containing protein</fullName>
    </recommendedName>
</protein>
<feature type="compositionally biased region" description="Acidic residues" evidence="1">
    <location>
        <begin position="112"/>
        <end position="123"/>
    </location>
</feature>
<feature type="region of interest" description="Disordered" evidence="1">
    <location>
        <begin position="1"/>
        <end position="31"/>
    </location>
</feature>
<reference evidence="3" key="1">
    <citation type="submission" date="2015-06" db="UniProtKB">
        <authorList>
            <consortium name="EnsemblPlants"/>
        </authorList>
    </citation>
    <scope>IDENTIFICATION</scope>
</reference>
<dbReference type="AlphaFoldDB" id="M8BV32"/>
<dbReference type="Pfam" id="PF20241">
    <property type="entry name" value="DUF6598"/>
    <property type="match status" value="1"/>
</dbReference>
<proteinExistence type="predicted"/>
<feature type="region of interest" description="Disordered" evidence="1">
    <location>
        <begin position="63"/>
        <end position="133"/>
    </location>
</feature>
<evidence type="ECO:0000256" key="1">
    <source>
        <dbReference type="SAM" id="MobiDB-lite"/>
    </source>
</evidence>